<protein>
    <recommendedName>
        <fullName evidence="2">Cyclin-D1-binding protein 1-like N-terminal domain-containing protein</fullName>
    </recommendedName>
</protein>
<dbReference type="Gene3D" id="1.20.1410.10">
    <property type="entry name" value="I/LWEQ domain"/>
    <property type="match status" value="1"/>
</dbReference>
<dbReference type="PANTHER" id="PTHR15492:SF1">
    <property type="entry name" value="CYCLIN-D1-BINDING PROTEIN 1"/>
    <property type="match status" value="1"/>
</dbReference>
<evidence type="ECO:0000313" key="3">
    <source>
        <dbReference type="EMBL" id="KAK0742938.1"/>
    </source>
</evidence>
<comment type="caution">
    <text evidence="3">The sequence shown here is derived from an EMBL/GenBank/DDBJ whole genome shotgun (WGS) entry which is preliminary data.</text>
</comment>
<dbReference type="Pfam" id="PF13324">
    <property type="entry name" value="GCIP_N"/>
    <property type="match status" value="1"/>
</dbReference>
<sequence length="352" mass="38790">MSSRLPAGGSFRDLAGPATAAALERDVLSLAHDAAILIRAHSTKISLLIINDPFTPTAIAKVIKELLAGPLPALATSAQLCAPARYTRTLQADLAWKNGRVLKELKALLSQIPKDGKILSGDKKTAAPGKGSIATTAVLWSACDDVVAFAKRGFAGNLVHKVEEGRDTVRDMMEELKEWGEEVDEEDDDENDDDEEVSAITNGVDNTHLDSTQSAQDLVDEWMSSERHIPRDDPDKIRERLEVCLRRIRLTTLLYQAAVKRRLKTLPKLPPAPETKIAARVDEVMERLKKLPDGLGNLAMAFYQLDPAEVDRLMEQCFGEAVEVSEILAKGWEGQEDEFTEWAGKFRVGIKK</sequence>
<dbReference type="GO" id="GO:0005634">
    <property type="term" value="C:nucleus"/>
    <property type="evidence" value="ECO:0007669"/>
    <property type="project" value="TreeGrafter"/>
</dbReference>
<evidence type="ECO:0000259" key="2">
    <source>
        <dbReference type="Pfam" id="PF13324"/>
    </source>
</evidence>
<reference evidence="3" key="1">
    <citation type="submission" date="2023-06" db="EMBL/GenBank/DDBJ databases">
        <title>Genome-scale phylogeny and comparative genomics of the fungal order Sordariales.</title>
        <authorList>
            <consortium name="Lawrence Berkeley National Laboratory"/>
            <person name="Hensen N."/>
            <person name="Bonometti L."/>
            <person name="Westerberg I."/>
            <person name="Brannstrom I.O."/>
            <person name="Guillou S."/>
            <person name="Cros-Aarteil S."/>
            <person name="Calhoun S."/>
            <person name="Haridas S."/>
            <person name="Kuo A."/>
            <person name="Mondo S."/>
            <person name="Pangilinan J."/>
            <person name="Riley R."/>
            <person name="LaButti K."/>
            <person name="Andreopoulos B."/>
            <person name="Lipzen A."/>
            <person name="Chen C."/>
            <person name="Yanf M."/>
            <person name="Daum C."/>
            <person name="Ng V."/>
            <person name="Clum A."/>
            <person name="Steindorff A."/>
            <person name="Ohm R."/>
            <person name="Martin F."/>
            <person name="Silar P."/>
            <person name="Natvig D."/>
            <person name="Lalanne C."/>
            <person name="Gautier V."/>
            <person name="Ament-velasquez S.L."/>
            <person name="Kruys A."/>
            <person name="Hutchinson M.I."/>
            <person name="Powell A.J."/>
            <person name="Barry K."/>
            <person name="Miller A.N."/>
            <person name="Grigoriev I.V."/>
            <person name="Debuchy R."/>
            <person name="Gladieux P."/>
            <person name="Thoren M.H."/>
            <person name="Johannesson H."/>
        </authorList>
    </citation>
    <scope>NUCLEOTIDE SEQUENCE</scope>
    <source>
        <strain evidence="3">SMH3187-1</strain>
    </source>
</reference>
<accession>A0AA40EP63</accession>
<keyword evidence="4" id="KW-1185">Reference proteome</keyword>
<feature type="coiled-coil region" evidence="1">
    <location>
        <begin position="162"/>
        <end position="189"/>
    </location>
</feature>
<feature type="domain" description="Cyclin-D1-binding protein 1-like N-terminal" evidence="2">
    <location>
        <begin position="34"/>
        <end position="181"/>
    </location>
</feature>
<dbReference type="Proteomes" id="UP001172155">
    <property type="component" value="Unassembled WGS sequence"/>
</dbReference>
<name>A0AA40EP63_9PEZI</name>
<dbReference type="AlphaFoldDB" id="A0AA40EP63"/>
<organism evidence="3 4">
    <name type="scientific">Schizothecium vesticola</name>
    <dbReference type="NCBI Taxonomy" id="314040"/>
    <lineage>
        <taxon>Eukaryota</taxon>
        <taxon>Fungi</taxon>
        <taxon>Dikarya</taxon>
        <taxon>Ascomycota</taxon>
        <taxon>Pezizomycotina</taxon>
        <taxon>Sordariomycetes</taxon>
        <taxon>Sordariomycetidae</taxon>
        <taxon>Sordariales</taxon>
        <taxon>Schizotheciaceae</taxon>
        <taxon>Schizothecium</taxon>
    </lineage>
</organism>
<dbReference type="InterPro" id="IPR049317">
    <property type="entry name" value="GCIP-like_N"/>
</dbReference>
<dbReference type="InterPro" id="IPR026907">
    <property type="entry name" value="GCIP-like"/>
</dbReference>
<dbReference type="EMBL" id="JAUKUD010000005">
    <property type="protein sequence ID" value="KAK0742938.1"/>
    <property type="molecule type" value="Genomic_DNA"/>
</dbReference>
<dbReference type="PANTHER" id="PTHR15492">
    <property type="entry name" value="CYCLIN D1-BINDING PROTEIN 1"/>
    <property type="match status" value="1"/>
</dbReference>
<gene>
    <name evidence="3" type="ORF">B0T18DRAFT_447782</name>
</gene>
<evidence type="ECO:0000256" key="1">
    <source>
        <dbReference type="SAM" id="Coils"/>
    </source>
</evidence>
<evidence type="ECO:0000313" key="4">
    <source>
        <dbReference type="Proteomes" id="UP001172155"/>
    </source>
</evidence>
<keyword evidence="1" id="KW-0175">Coiled coil</keyword>
<proteinExistence type="predicted"/>